<dbReference type="EMBL" id="CM029048">
    <property type="protein sequence ID" value="KAG2577153.1"/>
    <property type="molecule type" value="Genomic_DNA"/>
</dbReference>
<comment type="caution">
    <text evidence="2">The sequence shown here is derived from an EMBL/GenBank/DDBJ whole genome shotgun (WGS) entry which is preliminary data.</text>
</comment>
<evidence type="ECO:0000256" key="1">
    <source>
        <dbReference type="SAM" id="Phobius"/>
    </source>
</evidence>
<name>A0A8T0QW89_PANVG</name>
<feature type="transmembrane region" description="Helical" evidence="1">
    <location>
        <begin position="6"/>
        <end position="24"/>
    </location>
</feature>
<proteinExistence type="predicted"/>
<keyword evidence="3" id="KW-1185">Reference proteome</keyword>
<protein>
    <submittedName>
        <fullName evidence="2">Uncharacterized protein</fullName>
    </submittedName>
</protein>
<keyword evidence="1" id="KW-0812">Transmembrane</keyword>
<dbReference type="Proteomes" id="UP000823388">
    <property type="component" value="Chromosome 6N"/>
</dbReference>
<evidence type="ECO:0000313" key="3">
    <source>
        <dbReference type="Proteomes" id="UP000823388"/>
    </source>
</evidence>
<accession>A0A8T0QW89</accession>
<evidence type="ECO:0000313" key="2">
    <source>
        <dbReference type="EMBL" id="KAG2577153.1"/>
    </source>
</evidence>
<sequence length="194" mass="21372">MVAGLPWELVFLIGAACVVRILFLRGGSSVRRLSSCLVRWVLLLLPVAPGGSAVRILCPSEDSGKVFCLNPPAWLGWGIRFAFGWAPLSSGLSSLRATTTDFPFVGLLSWLLHDAAAVDFCWVAATGFGEIWSRKDEEVSARFRLQECWSLFYGHSFSASLLSVCLCDLLFESSYTLGLSLKLFLIFCCVFRCN</sequence>
<reference evidence="2" key="1">
    <citation type="submission" date="2020-05" db="EMBL/GenBank/DDBJ databases">
        <title>WGS assembly of Panicum virgatum.</title>
        <authorList>
            <person name="Lovell J.T."/>
            <person name="Jenkins J."/>
            <person name="Shu S."/>
            <person name="Juenger T.E."/>
            <person name="Schmutz J."/>
        </authorList>
    </citation>
    <scope>NUCLEOTIDE SEQUENCE</scope>
    <source>
        <strain evidence="2">AP13</strain>
    </source>
</reference>
<keyword evidence="1" id="KW-1133">Transmembrane helix</keyword>
<feature type="transmembrane region" description="Helical" evidence="1">
    <location>
        <begin position="36"/>
        <end position="57"/>
    </location>
</feature>
<gene>
    <name evidence="2" type="ORF">PVAP13_6NG084300</name>
</gene>
<feature type="transmembrane region" description="Helical" evidence="1">
    <location>
        <begin position="110"/>
        <end position="129"/>
    </location>
</feature>
<organism evidence="2 3">
    <name type="scientific">Panicum virgatum</name>
    <name type="common">Blackwell switchgrass</name>
    <dbReference type="NCBI Taxonomy" id="38727"/>
    <lineage>
        <taxon>Eukaryota</taxon>
        <taxon>Viridiplantae</taxon>
        <taxon>Streptophyta</taxon>
        <taxon>Embryophyta</taxon>
        <taxon>Tracheophyta</taxon>
        <taxon>Spermatophyta</taxon>
        <taxon>Magnoliopsida</taxon>
        <taxon>Liliopsida</taxon>
        <taxon>Poales</taxon>
        <taxon>Poaceae</taxon>
        <taxon>PACMAD clade</taxon>
        <taxon>Panicoideae</taxon>
        <taxon>Panicodae</taxon>
        <taxon>Paniceae</taxon>
        <taxon>Panicinae</taxon>
        <taxon>Panicum</taxon>
        <taxon>Panicum sect. Hiantes</taxon>
    </lineage>
</organism>
<feature type="transmembrane region" description="Helical" evidence="1">
    <location>
        <begin position="177"/>
        <end position="193"/>
    </location>
</feature>
<dbReference type="AlphaFoldDB" id="A0A8T0QW89"/>
<keyword evidence="1" id="KW-0472">Membrane</keyword>